<dbReference type="GO" id="GO:0016020">
    <property type="term" value="C:membrane"/>
    <property type="evidence" value="ECO:0007669"/>
    <property type="project" value="UniProtKB-SubCell"/>
</dbReference>
<comment type="subunit">
    <text evidence="4">Homodimer. Interacts with CIPK.</text>
</comment>
<dbReference type="PANTHER" id="PTHR23056">
    <property type="entry name" value="CALCINEURIN B"/>
    <property type="match status" value="1"/>
</dbReference>
<keyword evidence="5" id="KW-1133">Transmembrane helix</keyword>
<dbReference type="AlphaFoldDB" id="A0AAW1VXR4"/>
<dbReference type="Gene3D" id="1.10.510.10">
    <property type="entry name" value="Transferase(Phosphotransferase) domain 1"/>
    <property type="match status" value="1"/>
</dbReference>
<evidence type="ECO:0000259" key="6">
    <source>
        <dbReference type="PROSITE" id="PS50222"/>
    </source>
</evidence>
<dbReference type="PANTHER" id="PTHR23056:SF44">
    <property type="entry name" value="CALCINEURIN B-LIKE PROTEIN 1"/>
    <property type="match status" value="1"/>
</dbReference>
<evidence type="ECO:0000256" key="3">
    <source>
        <dbReference type="ARBA" id="ARBA00023774"/>
    </source>
</evidence>
<evidence type="ECO:0000256" key="4">
    <source>
        <dbReference type="RuleBase" id="RU369080"/>
    </source>
</evidence>
<accession>A0AAW1VXR4</accession>
<dbReference type="Proteomes" id="UP001457282">
    <property type="component" value="Unassembled WGS sequence"/>
</dbReference>
<keyword evidence="5" id="KW-0812">Transmembrane</keyword>
<feature type="domain" description="EF-hand" evidence="6">
    <location>
        <begin position="273"/>
        <end position="308"/>
    </location>
</feature>
<feature type="transmembrane region" description="Helical" evidence="5">
    <location>
        <begin position="20"/>
        <end position="53"/>
    </location>
</feature>
<keyword evidence="1 4" id="KW-0677">Repeat</keyword>
<dbReference type="SUPFAM" id="SSF56112">
    <property type="entry name" value="Protein kinase-like (PK-like)"/>
    <property type="match status" value="1"/>
</dbReference>
<dbReference type="EMBL" id="JBEDUW010000007">
    <property type="protein sequence ID" value="KAK9912645.1"/>
    <property type="molecule type" value="Genomic_DNA"/>
</dbReference>
<dbReference type="Pfam" id="PF13499">
    <property type="entry name" value="EF-hand_7"/>
    <property type="match status" value="1"/>
</dbReference>
<dbReference type="Gene3D" id="1.10.238.10">
    <property type="entry name" value="EF-hand"/>
    <property type="match status" value="1"/>
</dbReference>
<dbReference type="CDD" id="cd00051">
    <property type="entry name" value="EFh"/>
    <property type="match status" value="1"/>
</dbReference>
<evidence type="ECO:0000313" key="7">
    <source>
        <dbReference type="EMBL" id="KAK9912645.1"/>
    </source>
</evidence>
<feature type="domain" description="EF-hand" evidence="6">
    <location>
        <begin position="236"/>
        <end position="271"/>
    </location>
</feature>
<dbReference type="PROSITE" id="PS00018">
    <property type="entry name" value="EF_HAND_1"/>
    <property type="match status" value="2"/>
</dbReference>
<dbReference type="InterPro" id="IPR002048">
    <property type="entry name" value="EF_hand_dom"/>
</dbReference>
<keyword evidence="8" id="KW-1185">Reference proteome</keyword>
<dbReference type="PROSITE" id="PS50222">
    <property type="entry name" value="EF_HAND_2"/>
    <property type="match status" value="3"/>
</dbReference>
<dbReference type="GO" id="GO:0019722">
    <property type="term" value="P:calcium-mediated signaling"/>
    <property type="evidence" value="ECO:0007669"/>
    <property type="project" value="UniProtKB-UniRule"/>
</dbReference>
<keyword evidence="4 5" id="KW-0472">Membrane</keyword>
<proteinExistence type="inferred from homology"/>
<comment type="caution">
    <text evidence="7">The sequence shown here is derived from an EMBL/GenBank/DDBJ whole genome shotgun (WGS) entry which is preliminary data.</text>
</comment>
<dbReference type="InterPro" id="IPR011992">
    <property type="entry name" value="EF-hand-dom_pair"/>
</dbReference>
<dbReference type="FunFam" id="1.10.238.10:FF:000073">
    <property type="entry name" value="calcineurin B-like protein 3"/>
    <property type="match status" value="1"/>
</dbReference>
<sequence length="383" mass="43129">MSTPDGFSSSTDAYPSEQDIHSAINGAVVASVVSSVVLIIALTAIICAIINCIKKSGSSIPISARITSHDNTDNASNKVAVNLRRDPFQVAYDSQVEFPTIKGFGILLFEIVGKRRHCDDTVSESRDWLPKWTWNMFEKNDLEVLLLRCGIEERDRGKAERMLLVALWCIQHEPEARPLMSNVVQMLEGQKEITPPPCPFEHLQSPQRNFTQISGTDDDTSTFASGTIISDPRPFHSAAHEIEIFDLFDVKRKGVIDFNDFVRSLNVFHPNAPQEAKINFSFKLYDLDNTGFIERQEVCQQMLIALLCESEMKLADDTIELILDKTFLEADVDQDGKIDISEWKNFVSKNPSLLKIMTLPYLRDITTTFPSFVFNSEVDEIAT</sequence>
<dbReference type="GO" id="GO:0019900">
    <property type="term" value="F:kinase binding"/>
    <property type="evidence" value="ECO:0007669"/>
    <property type="project" value="UniProtKB-UniRule"/>
</dbReference>
<reference evidence="7 8" key="1">
    <citation type="journal article" date="2023" name="G3 (Bethesda)">
        <title>A chromosome-length genome assembly and annotation of blackberry (Rubus argutus, cv. 'Hillquist').</title>
        <authorList>
            <person name="Bruna T."/>
            <person name="Aryal R."/>
            <person name="Dudchenko O."/>
            <person name="Sargent D.J."/>
            <person name="Mead D."/>
            <person name="Buti M."/>
            <person name="Cavallini A."/>
            <person name="Hytonen T."/>
            <person name="Andres J."/>
            <person name="Pham M."/>
            <person name="Weisz D."/>
            <person name="Mascagni F."/>
            <person name="Usai G."/>
            <person name="Natali L."/>
            <person name="Bassil N."/>
            <person name="Fernandez G.E."/>
            <person name="Lomsadze A."/>
            <person name="Armour M."/>
            <person name="Olukolu B."/>
            <person name="Poorten T."/>
            <person name="Britton C."/>
            <person name="Davik J."/>
            <person name="Ashrafi H."/>
            <person name="Aiden E.L."/>
            <person name="Borodovsky M."/>
            <person name="Worthington M."/>
        </authorList>
    </citation>
    <scope>NUCLEOTIDE SEQUENCE [LARGE SCALE GENOMIC DNA]</scope>
    <source>
        <strain evidence="7">PI 553951</strain>
    </source>
</reference>
<organism evidence="7 8">
    <name type="scientific">Rubus argutus</name>
    <name type="common">Southern blackberry</name>
    <dbReference type="NCBI Taxonomy" id="59490"/>
    <lineage>
        <taxon>Eukaryota</taxon>
        <taxon>Viridiplantae</taxon>
        <taxon>Streptophyta</taxon>
        <taxon>Embryophyta</taxon>
        <taxon>Tracheophyta</taxon>
        <taxon>Spermatophyta</taxon>
        <taxon>Magnoliopsida</taxon>
        <taxon>eudicotyledons</taxon>
        <taxon>Gunneridae</taxon>
        <taxon>Pentapetalae</taxon>
        <taxon>rosids</taxon>
        <taxon>fabids</taxon>
        <taxon>Rosales</taxon>
        <taxon>Rosaceae</taxon>
        <taxon>Rosoideae</taxon>
        <taxon>Rosoideae incertae sedis</taxon>
        <taxon>Rubus</taxon>
    </lineage>
</organism>
<dbReference type="SUPFAM" id="SSF47473">
    <property type="entry name" value="EF-hand"/>
    <property type="match status" value="1"/>
</dbReference>
<evidence type="ECO:0000256" key="2">
    <source>
        <dbReference type="ARBA" id="ARBA00022837"/>
    </source>
</evidence>
<dbReference type="InterPro" id="IPR018247">
    <property type="entry name" value="EF_Hand_1_Ca_BS"/>
</dbReference>
<comment type="subcellular location">
    <subcellularLocation>
        <location evidence="4">Membrane</location>
    </subcellularLocation>
</comment>
<dbReference type="InterPro" id="IPR045198">
    <property type="entry name" value="CNBL1-10"/>
</dbReference>
<keyword evidence="4" id="KW-0479">Metal-binding</keyword>
<dbReference type="SMART" id="SM00054">
    <property type="entry name" value="EFh"/>
    <property type="match status" value="3"/>
</dbReference>
<evidence type="ECO:0000256" key="1">
    <source>
        <dbReference type="ARBA" id="ARBA00022737"/>
    </source>
</evidence>
<dbReference type="InterPro" id="IPR011009">
    <property type="entry name" value="Kinase-like_dom_sf"/>
</dbReference>
<gene>
    <name evidence="7" type="ORF">M0R45_036498</name>
</gene>
<comment type="function">
    <text evidence="4">Acts as a calcium sensor. CBL proteins interact with CIPK serine-threonine protein kinases. Binding of a CBL protein to the regulatory NAF domain of a CIPK protein lead to the activation of the kinase in a calcium-dependent manner.</text>
</comment>
<feature type="domain" description="EF-hand" evidence="6">
    <location>
        <begin position="318"/>
        <end position="353"/>
    </location>
</feature>
<name>A0AAW1VXR4_RUBAR</name>
<keyword evidence="2 4" id="KW-0106">Calcium</keyword>
<evidence type="ECO:0000256" key="5">
    <source>
        <dbReference type="SAM" id="Phobius"/>
    </source>
</evidence>
<evidence type="ECO:0000313" key="8">
    <source>
        <dbReference type="Proteomes" id="UP001457282"/>
    </source>
</evidence>
<dbReference type="GO" id="GO:0005509">
    <property type="term" value="F:calcium ion binding"/>
    <property type="evidence" value="ECO:0007669"/>
    <property type="project" value="UniProtKB-UniRule"/>
</dbReference>
<comment type="similarity">
    <text evidence="3 4">Belongs to the calcineurin regulatory subunit family.</text>
</comment>
<protein>
    <recommendedName>
        <fullName evidence="4">Calcineurin B-like protein</fullName>
    </recommendedName>
</protein>